<protein>
    <submittedName>
        <fullName evidence="1">Uncharacterized protein</fullName>
    </submittedName>
</protein>
<reference evidence="2" key="1">
    <citation type="journal article" date="2017" name="Cell">
        <title>Insights into land plant evolution garnered from the Marchantia polymorpha genome.</title>
        <authorList>
            <person name="Bowman J.L."/>
            <person name="Kohchi T."/>
            <person name="Yamato K.T."/>
            <person name="Jenkins J."/>
            <person name="Shu S."/>
            <person name="Ishizaki K."/>
            <person name="Yamaoka S."/>
            <person name="Nishihama R."/>
            <person name="Nakamura Y."/>
            <person name="Berger F."/>
            <person name="Adam C."/>
            <person name="Aki S.S."/>
            <person name="Althoff F."/>
            <person name="Araki T."/>
            <person name="Arteaga-Vazquez M.A."/>
            <person name="Balasubrmanian S."/>
            <person name="Barry K."/>
            <person name="Bauer D."/>
            <person name="Boehm C.R."/>
            <person name="Briginshaw L."/>
            <person name="Caballero-Perez J."/>
            <person name="Catarino B."/>
            <person name="Chen F."/>
            <person name="Chiyoda S."/>
            <person name="Chovatia M."/>
            <person name="Davies K.M."/>
            <person name="Delmans M."/>
            <person name="Demura T."/>
            <person name="Dierschke T."/>
            <person name="Dolan L."/>
            <person name="Dorantes-Acosta A.E."/>
            <person name="Eklund D.M."/>
            <person name="Florent S.N."/>
            <person name="Flores-Sandoval E."/>
            <person name="Fujiyama A."/>
            <person name="Fukuzawa H."/>
            <person name="Galik B."/>
            <person name="Grimanelli D."/>
            <person name="Grimwood J."/>
            <person name="Grossniklaus U."/>
            <person name="Hamada T."/>
            <person name="Haseloff J."/>
            <person name="Hetherington A.J."/>
            <person name="Higo A."/>
            <person name="Hirakawa Y."/>
            <person name="Hundley H.N."/>
            <person name="Ikeda Y."/>
            <person name="Inoue K."/>
            <person name="Inoue S.I."/>
            <person name="Ishida S."/>
            <person name="Jia Q."/>
            <person name="Kakita M."/>
            <person name="Kanazawa T."/>
            <person name="Kawai Y."/>
            <person name="Kawashima T."/>
            <person name="Kennedy M."/>
            <person name="Kinose K."/>
            <person name="Kinoshita T."/>
            <person name="Kohara Y."/>
            <person name="Koide E."/>
            <person name="Komatsu K."/>
            <person name="Kopischke S."/>
            <person name="Kubo M."/>
            <person name="Kyozuka J."/>
            <person name="Lagercrantz U."/>
            <person name="Lin S.S."/>
            <person name="Lindquist E."/>
            <person name="Lipzen A.M."/>
            <person name="Lu C.W."/>
            <person name="De Luna E."/>
            <person name="Martienssen R.A."/>
            <person name="Minamino N."/>
            <person name="Mizutani M."/>
            <person name="Mizutani M."/>
            <person name="Mochizuki N."/>
            <person name="Monte I."/>
            <person name="Mosher R."/>
            <person name="Nagasaki H."/>
            <person name="Nakagami H."/>
            <person name="Naramoto S."/>
            <person name="Nishitani K."/>
            <person name="Ohtani M."/>
            <person name="Okamoto T."/>
            <person name="Okumura M."/>
            <person name="Phillips J."/>
            <person name="Pollak B."/>
            <person name="Reinders A."/>
            <person name="Rovekamp M."/>
            <person name="Sano R."/>
            <person name="Sawa S."/>
            <person name="Schmid M.W."/>
            <person name="Shirakawa M."/>
            <person name="Solano R."/>
            <person name="Spunde A."/>
            <person name="Suetsugu N."/>
            <person name="Sugano S."/>
            <person name="Sugiyama A."/>
            <person name="Sun R."/>
            <person name="Suzuki Y."/>
            <person name="Takenaka M."/>
            <person name="Takezawa D."/>
            <person name="Tomogane H."/>
            <person name="Tsuzuki M."/>
            <person name="Ueda T."/>
            <person name="Umeda M."/>
            <person name="Ward J.M."/>
            <person name="Watanabe Y."/>
            <person name="Yazaki K."/>
            <person name="Yokoyama R."/>
            <person name="Yoshitake Y."/>
            <person name="Yotsui I."/>
            <person name="Zachgo S."/>
            <person name="Schmutz J."/>
        </authorList>
    </citation>
    <scope>NUCLEOTIDE SEQUENCE [LARGE SCALE GENOMIC DNA]</scope>
    <source>
        <strain evidence="2">Tak-1</strain>
    </source>
</reference>
<evidence type="ECO:0000313" key="2">
    <source>
        <dbReference type="Proteomes" id="UP000244005"/>
    </source>
</evidence>
<sequence>MVELKTPVTSAVRCYVSPQSPTWQNSSFLPSLKMDALRRADAKVAQATHPRRNTKWRMQRYNPLFYIKRIINNLKSVGRRRH</sequence>
<evidence type="ECO:0000313" key="1">
    <source>
        <dbReference type="EMBL" id="PTQ38699.1"/>
    </source>
</evidence>
<dbReference type="EMBL" id="KZ772721">
    <property type="protein sequence ID" value="PTQ38699.1"/>
    <property type="molecule type" value="Genomic_DNA"/>
</dbReference>
<gene>
    <name evidence="1" type="ORF">MARPO_0049s0004</name>
</gene>
<proteinExistence type="predicted"/>
<dbReference type="Proteomes" id="UP000244005">
    <property type="component" value="Unassembled WGS sequence"/>
</dbReference>
<dbReference type="Gramene" id="Mp3g20290.1">
    <property type="protein sequence ID" value="Mp3g20290.1.cds"/>
    <property type="gene ID" value="Mp3g20290"/>
</dbReference>
<dbReference type="AlphaFoldDB" id="A0A2R6WXY0"/>
<name>A0A2R6WXY0_MARPO</name>
<organism evidence="1 2">
    <name type="scientific">Marchantia polymorpha</name>
    <name type="common">Common liverwort</name>
    <name type="synonym">Marchantia aquatica</name>
    <dbReference type="NCBI Taxonomy" id="3197"/>
    <lineage>
        <taxon>Eukaryota</taxon>
        <taxon>Viridiplantae</taxon>
        <taxon>Streptophyta</taxon>
        <taxon>Embryophyta</taxon>
        <taxon>Marchantiophyta</taxon>
        <taxon>Marchantiopsida</taxon>
        <taxon>Marchantiidae</taxon>
        <taxon>Marchantiales</taxon>
        <taxon>Marchantiaceae</taxon>
        <taxon>Marchantia</taxon>
    </lineage>
</organism>
<keyword evidence="2" id="KW-1185">Reference proteome</keyword>
<accession>A0A2R6WXY0</accession>